<keyword evidence="2" id="KW-0012">Acyltransferase</keyword>
<sequence length="201" mass="22901">MHQAIGIEIISELPFGYLEYGDFSFAVSCYAQPCFDKPVELWPTQPVAPFNKVYPLAPFLNDDGETFLARYQGEAVGHITLSKNWNDYTLIEEIAVSRHARRQGIATALLDAARHWAREQDTAGLMLETQNNNLTACSCYQRYGFVLGGIDHLLYRGQPDIADHEIALFWYLPFNNEVGLLIYRFLGDAGFTLRTPYWPNQ</sequence>
<accession>A0A4U9VXU2</accession>
<dbReference type="EMBL" id="CABEEZ010000126">
    <property type="protein sequence ID" value="VTR52495.1"/>
    <property type="molecule type" value="Genomic_DNA"/>
</dbReference>
<dbReference type="PANTHER" id="PTHR43877:SF2">
    <property type="entry name" value="AMINOALKYLPHOSPHONATE N-ACETYLTRANSFERASE-RELATED"/>
    <property type="match status" value="1"/>
</dbReference>
<dbReference type="Gene3D" id="3.40.630.30">
    <property type="match status" value="1"/>
</dbReference>
<reference evidence="4" key="1">
    <citation type="submission" date="2019-05" db="EMBL/GenBank/DDBJ databases">
        <authorList>
            <consortium name="Pathogen Informatics"/>
        </authorList>
    </citation>
    <scope>NUCLEOTIDE SEQUENCE [LARGE SCALE GENOMIC DNA]</scope>
    <source>
        <strain evidence="4">NCTC12965</strain>
    </source>
</reference>
<dbReference type="InterPro" id="IPR016181">
    <property type="entry name" value="Acyl_CoA_acyltransferase"/>
</dbReference>
<dbReference type="CDD" id="cd04301">
    <property type="entry name" value="NAT_SF"/>
    <property type="match status" value="1"/>
</dbReference>
<dbReference type="InterPro" id="IPR050832">
    <property type="entry name" value="Bact_Acetyltransf"/>
</dbReference>
<name>A0A4U9VXU2_SERFO</name>
<protein>
    <submittedName>
        <fullName evidence="4">TDP-fucosamine acetyltransferase</fullName>
    </submittedName>
</protein>
<dbReference type="PANTHER" id="PTHR43877">
    <property type="entry name" value="AMINOALKYLPHOSPHONATE N-ACETYLTRANSFERASE-RELATED-RELATED"/>
    <property type="match status" value="1"/>
</dbReference>
<dbReference type="PROSITE" id="PS51186">
    <property type="entry name" value="GNAT"/>
    <property type="match status" value="1"/>
</dbReference>
<evidence type="ECO:0000259" key="3">
    <source>
        <dbReference type="PROSITE" id="PS51186"/>
    </source>
</evidence>
<keyword evidence="1 4" id="KW-0808">Transferase</keyword>
<evidence type="ECO:0000256" key="1">
    <source>
        <dbReference type="ARBA" id="ARBA00022679"/>
    </source>
</evidence>
<dbReference type="SUPFAM" id="SSF55729">
    <property type="entry name" value="Acyl-CoA N-acyltransferases (Nat)"/>
    <property type="match status" value="1"/>
</dbReference>
<feature type="domain" description="N-acetyltransferase" evidence="3">
    <location>
        <begin position="21"/>
        <end position="175"/>
    </location>
</feature>
<dbReference type="PRINTS" id="PR01754">
    <property type="entry name" value="SACTRNSFRASE"/>
</dbReference>
<organism evidence="4">
    <name type="scientific">Serratia fonticola</name>
    <dbReference type="NCBI Taxonomy" id="47917"/>
    <lineage>
        <taxon>Bacteria</taxon>
        <taxon>Pseudomonadati</taxon>
        <taxon>Pseudomonadota</taxon>
        <taxon>Gammaproteobacteria</taxon>
        <taxon>Enterobacterales</taxon>
        <taxon>Yersiniaceae</taxon>
        <taxon>Serratia</taxon>
    </lineage>
</organism>
<dbReference type="Pfam" id="PF00583">
    <property type="entry name" value="Acetyltransf_1"/>
    <property type="match status" value="1"/>
</dbReference>
<dbReference type="AlphaFoldDB" id="A0A4U9VXU2"/>
<gene>
    <name evidence="4" type="ORF">NCTC12965_06376</name>
</gene>
<dbReference type="GO" id="GO:0016747">
    <property type="term" value="F:acyltransferase activity, transferring groups other than amino-acyl groups"/>
    <property type="evidence" value="ECO:0007669"/>
    <property type="project" value="InterPro"/>
</dbReference>
<evidence type="ECO:0000313" key="4">
    <source>
        <dbReference type="EMBL" id="VTR52495.1"/>
    </source>
</evidence>
<proteinExistence type="predicted"/>
<dbReference type="InterPro" id="IPR000182">
    <property type="entry name" value="GNAT_dom"/>
</dbReference>
<evidence type="ECO:0000256" key="2">
    <source>
        <dbReference type="ARBA" id="ARBA00023315"/>
    </source>
</evidence>
<dbReference type="InterPro" id="IPR008125">
    <property type="entry name" value="Streptothricin_AcTrfase"/>
</dbReference>